<keyword evidence="3" id="KW-1185">Reference proteome</keyword>
<evidence type="ECO:0000313" key="3">
    <source>
        <dbReference type="Proteomes" id="UP000695026"/>
    </source>
</evidence>
<feature type="coiled-coil region" evidence="1">
    <location>
        <begin position="649"/>
        <end position="690"/>
    </location>
</feature>
<dbReference type="PANTHER" id="PTHR34479">
    <property type="entry name" value="COILED-COIL DOMAIN-CONTAINING PROTEIN 30"/>
    <property type="match status" value="1"/>
</dbReference>
<feature type="compositionally biased region" description="Basic and acidic residues" evidence="2">
    <location>
        <begin position="277"/>
        <end position="291"/>
    </location>
</feature>
<reference evidence="4" key="1">
    <citation type="submission" date="2025-08" db="UniProtKB">
        <authorList>
            <consortium name="RefSeq"/>
        </authorList>
    </citation>
    <scope>IDENTIFICATION</scope>
    <source>
        <tissue evidence="4">Liver</tissue>
    </source>
</reference>
<dbReference type="InterPro" id="IPR052825">
    <property type="entry name" value="CCD-Prefoldin_beta-like"/>
</dbReference>
<dbReference type="PANTHER" id="PTHR34479:SF1">
    <property type="entry name" value="COILED-COIL DOMAIN-CONTAINING PROTEIN 30"/>
    <property type="match status" value="1"/>
</dbReference>
<feature type="coiled-coil region" evidence="1">
    <location>
        <begin position="97"/>
        <end position="220"/>
    </location>
</feature>
<dbReference type="Proteomes" id="UP000695026">
    <property type="component" value="Unplaced"/>
</dbReference>
<organism evidence="3 4">
    <name type="scientific">Python bivittatus</name>
    <name type="common">Burmese python</name>
    <name type="synonym">Python molurus bivittatus</name>
    <dbReference type="NCBI Taxonomy" id="176946"/>
    <lineage>
        <taxon>Eukaryota</taxon>
        <taxon>Metazoa</taxon>
        <taxon>Chordata</taxon>
        <taxon>Craniata</taxon>
        <taxon>Vertebrata</taxon>
        <taxon>Euteleostomi</taxon>
        <taxon>Lepidosauria</taxon>
        <taxon>Squamata</taxon>
        <taxon>Bifurcata</taxon>
        <taxon>Unidentata</taxon>
        <taxon>Episquamata</taxon>
        <taxon>Toxicofera</taxon>
        <taxon>Serpentes</taxon>
        <taxon>Henophidia</taxon>
        <taxon>Pythonidae</taxon>
        <taxon>Python</taxon>
    </lineage>
</organism>
<name>A0A9F5N002_PYTBI</name>
<proteinExistence type="predicted"/>
<evidence type="ECO:0000256" key="1">
    <source>
        <dbReference type="SAM" id="Coils"/>
    </source>
</evidence>
<feature type="coiled-coil region" evidence="1">
    <location>
        <begin position="794"/>
        <end position="892"/>
    </location>
</feature>
<feature type="region of interest" description="Disordered" evidence="2">
    <location>
        <begin position="417"/>
        <end position="447"/>
    </location>
</feature>
<accession>A0A9F5N002</accession>
<dbReference type="AlphaFoldDB" id="A0A9F5N002"/>
<feature type="coiled-coil region" evidence="1">
    <location>
        <begin position="729"/>
        <end position="763"/>
    </location>
</feature>
<sequence>MEGGPPVHAGAGKGGGRPGCGPRSGAGGLVAEGAGEQPGEAEGGGDTAAPPETQLAHTWHWFLRGQEELRFASGELEKLWRQLAEEMREVENYVDHVRTLTEARDALAAEYERENEQLRMEFSQLQLEHESQHKEVEDLLEQEGLLSIVHSSPGEQVAYLLVERSSLLEKIEALEQELGASHCLGRACVASLQDELNQFHQRLDEELREQQQSVQRVQATMNKSPSEELAGGNAICDIAERGLDEAPGRILASNEELDVMKGEQGKLSGSIGPGPEICKEEKEKEKDRTEGPIEQFTECSDAREQPVLAPDPDSSTASGLWKAREQKLPLEREILLLTDRLCLPDVERKTCDSLPSTDAAEDFGGCFGHDGKGRVVEAEGAVWEEAPPDPAERQTLHKRCCQGVEDVEEQRFQLLPEHQALEGQEEPPLRETQDERRQAGREVGELQEEELRNYKSELLHLYGELQGFQGAAEESGFLHLTHKKLLQKNALLETKVLELSHECERLNQRIMGERKKRERFLASRLSCPELPATVQVCEDQTVTRGGDREQTCIQLLETSKMGETEKQAQGRQEEEAQLLKDILTLQHQLCAHRDKPATGFGPTPPCKLRVSLGSGWGDTEQPPPHEGLLQQQGELQRLRWDPRRVHGSCGSAEKQLRLEQEKALELKRQNLQLQQENIKVQAELRQVQVKLLESSKACAALASQGELCHQRVKELELQLLQQSQSVKQQGRLREQLAQESERVAEAKQRVLELEQMLKEARQQGQLLDPQAVGRKRLEEEMREAREKEAEACWYLQEEQRKRKLLEQQKEEQQQQLRHLREKEAQLLQALAERQTQCQQQEAHLRVLEEERRTLSKEHLHYQTHSQELSEQLSALQQEKESLCDEQRQVLKQVDVSLRKHNERRLRHKARLRHTKDTLLCEVKQREGQIRLLESEIQLSKSQAEKDQMLIRRVTSENEGLFREKRKILQQLHSLEEAKESNSQILCTIQSRVQLLEGENKQLQDRTLQLSLQVGVLERALRTIHVHSLEELRSIGFPENPLQRKLLPFPSFSFSVTRLLDSRSLCRAIEDRQPSEPTQRALRSPLSCQTSEVSYLNVAVPRKPADLREDEAGGPICCDRV</sequence>
<evidence type="ECO:0000313" key="4">
    <source>
        <dbReference type="RefSeq" id="XP_025030636.1"/>
    </source>
</evidence>
<dbReference type="RefSeq" id="XP_025030636.1">
    <property type="nucleotide sequence ID" value="XM_025174868.1"/>
</dbReference>
<feature type="compositionally biased region" description="Low complexity" evidence="2">
    <location>
        <begin position="1"/>
        <end position="10"/>
    </location>
</feature>
<gene>
    <name evidence="4" type="primary">CCDC30</name>
</gene>
<keyword evidence="1" id="KW-0175">Coiled coil</keyword>
<dbReference type="GeneID" id="103056909"/>
<feature type="region of interest" description="Disordered" evidence="2">
    <location>
        <begin position="264"/>
        <end position="295"/>
    </location>
</feature>
<evidence type="ECO:0000256" key="2">
    <source>
        <dbReference type="SAM" id="MobiDB-lite"/>
    </source>
</evidence>
<protein>
    <submittedName>
        <fullName evidence="4">Coiled-coil domain-containing protein 30 isoform X1</fullName>
    </submittedName>
</protein>
<feature type="compositionally biased region" description="Gly residues" evidence="2">
    <location>
        <begin position="11"/>
        <end position="30"/>
    </location>
</feature>
<dbReference type="Pfam" id="PF15742">
    <property type="entry name" value="DUF4686"/>
    <property type="match status" value="1"/>
</dbReference>
<dbReference type="InterPro" id="IPR031476">
    <property type="entry name" value="DUF4686"/>
</dbReference>
<feature type="compositionally biased region" description="Basic and acidic residues" evidence="2">
    <location>
        <begin position="427"/>
        <end position="447"/>
    </location>
</feature>
<dbReference type="OMA" id="ENYVDHI"/>
<feature type="region of interest" description="Disordered" evidence="2">
    <location>
        <begin position="1"/>
        <end position="52"/>
    </location>
</feature>
<feature type="coiled-coil region" evidence="1">
    <location>
        <begin position="957"/>
        <end position="1012"/>
    </location>
</feature>
<feature type="coiled-coil region" evidence="1">
    <location>
        <begin position="489"/>
        <end position="516"/>
    </location>
</feature>
<feature type="compositionally biased region" description="Low complexity" evidence="2">
    <location>
        <begin position="31"/>
        <end position="40"/>
    </location>
</feature>
<dbReference type="CTD" id="728621"/>
<dbReference type="OrthoDB" id="9049779at2759"/>